<dbReference type="VEuPathDB" id="FungiDB:ATEG_02137"/>
<feature type="region of interest" description="Disordered" evidence="1">
    <location>
        <begin position="80"/>
        <end position="100"/>
    </location>
</feature>
<accession>Q0CVZ7</accession>
<dbReference type="GeneID" id="4317091"/>
<organism evidence="2 3">
    <name type="scientific">Aspergillus terreus (strain NIH 2624 / FGSC A1156)</name>
    <dbReference type="NCBI Taxonomy" id="341663"/>
    <lineage>
        <taxon>Eukaryota</taxon>
        <taxon>Fungi</taxon>
        <taxon>Dikarya</taxon>
        <taxon>Ascomycota</taxon>
        <taxon>Pezizomycotina</taxon>
        <taxon>Eurotiomycetes</taxon>
        <taxon>Eurotiomycetidae</taxon>
        <taxon>Eurotiales</taxon>
        <taxon>Aspergillaceae</taxon>
        <taxon>Aspergillus</taxon>
        <taxon>Aspergillus subgen. Circumdati</taxon>
    </lineage>
</organism>
<dbReference type="EMBL" id="CH476596">
    <property type="protein sequence ID" value="EAU37099.1"/>
    <property type="molecule type" value="Genomic_DNA"/>
</dbReference>
<evidence type="ECO:0000313" key="2">
    <source>
        <dbReference type="EMBL" id="EAU37099.1"/>
    </source>
</evidence>
<proteinExistence type="predicted"/>
<sequence length="240" mass="26379">MSASWSGELPNCLVTSDPFYSTRITGEKSEGDRIGGLMGSIYRQTTTTDPPAPTTTHSREVISDYEEEDLSTAVQTLMDLQDEAQSGDRGQKSKPRPREKYRPLLAGMFARVIADEGHACKTISTEDCGGIWWSRRAEETSYPATRANLKEGLAHTTSSTIHAVHMLDLSQCGLNSLGPLSRLLTPDNCEECGKTYKGLIESVKYGKFLCGTCNENIRFARLPDDDPRVSASCGWCEITV</sequence>
<protein>
    <submittedName>
        <fullName evidence="2">Uncharacterized protein</fullName>
    </submittedName>
</protein>
<gene>
    <name evidence="2" type="ORF">ATEG_02137</name>
</gene>
<dbReference type="HOGENOM" id="CLU_1156165_0_0_1"/>
<dbReference type="Proteomes" id="UP000007963">
    <property type="component" value="Unassembled WGS sequence"/>
</dbReference>
<name>Q0CVZ7_ASPTN</name>
<evidence type="ECO:0000313" key="3">
    <source>
        <dbReference type="Proteomes" id="UP000007963"/>
    </source>
</evidence>
<dbReference type="AlphaFoldDB" id="Q0CVZ7"/>
<evidence type="ECO:0000256" key="1">
    <source>
        <dbReference type="SAM" id="MobiDB-lite"/>
    </source>
</evidence>
<reference evidence="3" key="1">
    <citation type="submission" date="2005-09" db="EMBL/GenBank/DDBJ databases">
        <title>Annotation of the Aspergillus terreus NIH2624 genome.</title>
        <authorList>
            <person name="Birren B.W."/>
            <person name="Lander E.S."/>
            <person name="Galagan J.E."/>
            <person name="Nusbaum C."/>
            <person name="Devon K."/>
            <person name="Henn M."/>
            <person name="Ma L.-J."/>
            <person name="Jaffe D.B."/>
            <person name="Butler J."/>
            <person name="Alvarez P."/>
            <person name="Gnerre S."/>
            <person name="Grabherr M."/>
            <person name="Kleber M."/>
            <person name="Mauceli E.W."/>
            <person name="Brockman W."/>
            <person name="Rounsley S."/>
            <person name="Young S.K."/>
            <person name="LaButti K."/>
            <person name="Pushparaj V."/>
            <person name="DeCaprio D."/>
            <person name="Crawford M."/>
            <person name="Koehrsen M."/>
            <person name="Engels R."/>
            <person name="Montgomery P."/>
            <person name="Pearson M."/>
            <person name="Howarth C."/>
            <person name="Larson L."/>
            <person name="Luoma S."/>
            <person name="White J."/>
            <person name="Alvarado L."/>
            <person name="Kodira C.D."/>
            <person name="Zeng Q."/>
            <person name="Oleary S."/>
            <person name="Yandava C."/>
            <person name="Denning D.W."/>
            <person name="Nierman W.C."/>
            <person name="Milne T."/>
            <person name="Madden K."/>
        </authorList>
    </citation>
    <scope>NUCLEOTIDE SEQUENCE [LARGE SCALE GENOMIC DNA]</scope>
    <source>
        <strain evidence="3">NIH 2624 / FGSC A1156</strain>
    </source>
</reference>
<dbReference type="RefSeq" id="XP_001211315.1">
    <property type="nucleotide sequence ID" value="XM_001211315.1"/>
</dbReference>